<evidence type="ECO:0000313" key="6">
    <source>
        <dbReference type="EMBL" id="AUB55332.1"/>
    </source>
</evidence>
<dbReference type="InterPro" id="IPR050377">
    <property type="entry name" value="Radical_SAM_PqqE_MftC-like"/>
</dbReference>
<dbReference type="Gene3D" id="1.10.10.1150">
    <property type="entry name" value="Coenzyme PQQ synthesis protein D (PqqD)"/>
    <property type="match status" value="1"/>
</dbReference>
<dbReference type="EMBL" id="CP017766">
    <property type="protein sequence ID" value="AUB55332.1"/>
    <property type="molecule type" value="Genomic_DNA"/>
</dbReference>
<evidence type="ECO:0000256" key="2">
    <source>
        <dbReference type="ARBA" id="ARBA00022723"/>
    </source>
</evidence>
<proteinExistence type="predicted"/>
<dbReference type="InterPro" id="IPR013785">
    <property type="entry name" value="Aldolase_TIM"/>
</dbReference>
<dbReference type="AlphaFoldDB" id="A0A2H4VB59"/>
<dbReference type="Proteomes" id="UP000232806">
    <property type="component" value="Chromosome"/>
</dbReference>
<dbReference type="NCBIfam" id="TIGR04085">
    <property type="entry name" value="rSAM_more_4Fe4S"/>
    <property type="match status" value="1"/>
</dbReference>
<dbReference type="SMART" id="SM00729">
    <property type="entry name" value="Elp3"/>
    <property type="match status" value="1"/>
</dbReference>
<dbReference type="CDD" id="cd01335">
    <property type="entry name" value="Radical_SAM"/>
    <property type="match status" value="1"/>
</dbReference>
<dbReference type="InterPro" id="IPR058240">
    <property type="entry name" value="rSAM_sf"/>
</dbReference>
<dbReference type="RefSeq" id="WP_100905314.1">
    <property type="nucleotide sequence ID" value="NZ_CP017766.1"/>
</dbReference>
<dbReference type="PANTHER" id="PTHR11228:SF7">
    <property type="entry name" value="PQQA PEPTIDE CYCLASE"/>
    <property type="match status" value="1"/>
</dbReference>
<keyword evidence="2" id="KW-0479">Metal-binding</keyword>
<dbReference type="InterPro" id="IPR006638">
    <property type="entry name" value="Elp3/MiaA/NifB-like_rSAM"/>
</dbReference>
<dbReference type="GeneID" id="35120815"/>
<dbReference type="SUPFAM" id="SSF102114">
    <property type="entry name" value="Radical SAM enzymes"/>
    <property type="match status" value="1"/>
</dbReference>
<keyword evidence="1" id="KW-0949">S-adenosyl-L-methionine</keyword>
<dbReference type="SFLD" id="SFLDS00029">
    <property type="entry name" value="Radical_SAM"/>
    <property type="match status" value="1"/>
</dbReference>
<evidence type="ECO:0000259" key="5">
    <source>
        <dbReference type="PROSITE" id="PS51918"/>
    </source>
</evidence>
<evidence type="ECO:0000256" key="1">
    <source>
        <dbReference type="ARBA" id="ARBA00022691"/>
    </source>
</evidence>
<keyword evidence="4" id="KW-0411">Iron-sulfur</keyword>
<sequence length="446" mass="50973">MSNKIFPALKKGYNLHKGPKYGYVYPFSLGSNDTGHVVNKDAARILDKCDGKTSLEDITRRLAIQNQEDYNTLLKIINTYLEKSKKFIEIFDKKMDLNSQSTGNWDFQTPTHASIELTYKCNFSCRHCYINSSPQNDDFWNKNKLFEILSDLKKIGILIVELTGGEPLVHPDFPQIIERCMQLFPVIGVDTNGYLLKKPLLKLMNKYNNRVFFQVDMHGDNPKYVDWFCNHEGAFENAKNAIKMLSKENFIVRAAMTLTPMNIDQIFSTISLVKNLGATNMILSTVVPTGRGVSSELIFSSADMKEVMKQVEKAKKRFGDFLFEDPEYIPITEKMKNNNLNCGAASRSICFTPHGEIKMCPMSNPNEFSLGNVYNENLHTILSKNISSLLIELKDPRLEICGECDHLWYCQGCIARGMQKYHENKECVWGRTPQLLSILEEVKKFG</sequence>
<dbReference type="SFLD" id="SFLDG01386">
    <property type="entry name" value="main_SPASM_domain-containing"/>
    <property type="match status" value="1"/>
</dbReference>
<dbReference type="Pfam" id="PF13186">
    <property type="entry name" value="SPASM"/>
    <property type="match status" value="1"/>
</dbReference>
<evidence type="ECO:0000256" key="3">
    <source>
        <dbReference type="ARBA" id="ARBA00023004"/>
    </source>
</evidence>
<dbReference type="PROSITE" id="PS51918">
    <property type="entry name" value="RADICAL_SAM"/>
    <property type="match status" value="1"/>
</dbReference>
<dbReference type="InterPro" id="IPR023885">
    <property type="entry name" value="4Fe4S-binding_SPASM_dom"/>
</dbReference>
<dbReference type="PANTHER" id="PTHR11228">
    <property type="entry name" value="RADICAL SAM DOMAIN PROTEIN"/>
    <property type="match status" value="1"/>
</dbReference>
<gene>
    <name evidence="6" type="ORF">BK007_04430</name>
</gene>
<feature type="domain" description="Radical SAM core" evidence="5">
    <location>
        <begin position="107"/>
        <end position="320"/>
    </location>
</feature>
<accession>A0A2H4VB59</accession>
<dbReference type="Pfam" id="PF04055">
    <property type="entry name" value="Radical_SAM"/>
    <property type="match status" value="1"/>
</dbReference>
<dbReference type="GO" id="GO:0003824">
    <property type="term" value="F:catalytic activity"/>
    <property type="evidence" value="ECO:0007669"/>
    <property type="project" value="InterPro"/>
</dbReference>
<dbReference type="Gene3D" id="3.20.20.70">
    <property type="entry name" value="Aldolase class I"/>
    <property type="match status" value="1"/>
</dbReference>
<dbReference type="OrthoDB" id="30736at2157"/>
<name>A0A2H4VB59_9EURY</name>
<dbReference type="InterPro" id="IPR007197">
    <property type="entry name" value="rSAM"/>
</dbReference>
<protein>
    <recommendedName>
        <fullName evidence="5">Radical SAM core domain-containing protein</fullName>
    </recommendedName>
</protein>
<organism evidence="6 7">
    <name type="scientific">Methanobacterium subterraneum</name>
    <dbReference type="NCBI Taxonomy" id="59277"/>
    <lineage>
        <taxon>Archaea</taxon>
        <taxon>Methanobacteriati</taxon>
        <taxon>Methanobacteriota</taxon>
        <taxon>Methanomada group</taxon>
        <taxon>Methanobacteria</taxon>
        <taxon>Methanobacteriales</taxon>
        <taxon>Methanobacteriaceae</taxon>
        <taxon>Methanobacterium</taxon>
    </lineage>
</organism>
<reference evidence="6 7" key="1">
    <citation type="submission" date="2016-10" db="EMBL/GenBank/DDBJ databases">
        <title>Comparative genomics between deep and shallow subseafloor isolates.</title>
        <authorList>
            <person name="Ishii S."/>
            <person name="Miller J.R."/>
            <person name="Sutton G."/>
            <person name="Suzuki S."/>
            <person name="Methe B."/>
            <person name="Inagaki F."/>
            <person name="Imachi H."/>
        </authorList>
    </citation>
    <scope>NUCLEOTIDE SEQUENCE [LARGE SCALE GENOMIC DNA]</scope>
    <source>
        <strain evidence="6 7">MO-MB1</strain>
    </source>
</reference>
<keyword evidence="3" id="KW-0408">Iron</keyword>
<dbReference type="SFLD" id="SFLDG01067">
    <property type="entry name" value="SPASM/twitch_domain_containing"/>
    <property type="match status" value="1"/>
</dbReference>
<dbReference type="GO" id="GO:0046872">
    <property type="term" value="F:metal ion binding"/>
    <property type="evidence" value="ECO:0007669"/>
    <property type="project" value="UniProtKB-KW"/>
</dbReference>
<dbReference type="GO" id="GO:0051536">
    <property type="term" value="F:iron-sulfur cluster binding"/>
    <property type="evidence" value="ECO:0007669"/>
    <property type="project" value="UniProtKB-KW"/>
</dbReference>
<evidence type="ECO:0000313" key="7">
    <source>
        <dbReference type="Proteomes" id="UP000232806"/>
    </source>
</evidence>
<dbReference type="InterPro" id="IPR041881">
    <property type="entry name" value="PqqD_sf"/>
</dbReference>
<evidence type="ECO:0000256" key="4">
    <source>
        <dbReference type="ARBA" id="ARBA00023014"/>
    </source>
</evidence>